<dbReference type="InterPro" id="IPR001296">
    <property type="entry name" value="Glyco_trans_1"/>
</dbReference>
<feature type="domain" description="Glycosyl transferase family 1" evidence="1">
    <location>
        <begin position="210"/>
        <end position="373"/>
    </location>
</feature>
<sequence>MSDQSIPLLIINSHPIQYFAPLYRHLAADPAFSVTVLYGSRHGLSGETDKQFGQAVQWNIPLLDGYTHKFLSNQSPSPSIYGFWGLLNLSVLLHIWRAPRKSIVIVHGWAYALCWIAISFARLSGHTVCLRGESPQKLEQRKSGWRQQLRKRLLSRGLFPLINYFLYIGQQNRLFYQGMGVKSAKLLFCPYAVDNDRFQHYVASLATSKSDIRTRLKLPADGLVILSAGKYIAKKRPMDLLRAFASLHRPNITLVLVGDGYLRAELTQYIHEQALKSVFLTGFINQAEIGAYYAAADLYVMCSTEEETWGLSTNEAMNFRLPLVLSDAIGCAADLVREGINGYSYPCGDIEQLTDRLSRILAMTAAERQQMGDASLALINQYSYHQTGESLKSAFRTLS</sequence>
<evidence type="ECO:0000313" key="3">
    <source>
        <dbReference type="Proteomes" id="UP000606008"/>
    </source>
</evidence>
<dbReference type="EMBL" id="WAEL01000008">
    <property type="protein sequence ID" value="NID12786.1"/>
    <property type="molecule type" value="Genomic_DNA"/>
</dbReference>
<comment type="caution">
    <text evidence="2">The sequence shown here is derived from an EMBL/GenBank/DDBJ whole genome shotgun (WGS) entry which is preliminary data.</text>
</comment>
<dbReference type="InterPro" id="IPR050194">
    <property type="entry name" value="Glycosyltransferase_grp1"/>
</dbReference>
<dbReference type="Pfam" id="PF00534">
    <property type="entry name" value="Glycos_transf_1"/>
    <property type="match status" value="1"/>
</dbReference>
<dbReference type="Proteomes" id="UP000606008">
    <property type="component" value="Unassembled WGS sequence"/>
</dbReference>
<organism evidence="2 3">
    <name type="scientific">Fibrivirga algicola</name>
    <dbReference type="NCBI Taxonomy" id="2950420"/>
    <lineage>
        <taxon>Bacteria</taxon>
        <taxon>Pseudomonadati</taxon>
        <taxon>Bacteroidota</taxon>
        <taxon>Cytophagia</taxon>
        <taxon>Cytophagales</taxon>
        <taxon>Spirosomataceae</taxon>
        <taxon>Fibrivirga</taxon>
    </lineage>
</organism>
<dbReference type="SUPFAM" id="SSF53756">
    <property type="entry name" value="UDP-Glycosyltransferase/glycogen phosphorylase"/>
    <property type="match status" value="1"/>
</dbReference>
<evidence type="ECO:0000259" key="1">
    <source>
        <dbReference type="Pfam" id="PF00534"/>
    </source>
</evidence>
<evidence type="ECO:0000313" key="2">
    <source>
        <dbReference type="EMBL" id="NID12786.1"/>
    </source>
</evidence>
<protein>
    <submittedName>
        <fullName evidence="2">Glycosyltransferase family 4 protein</fullName>
    </submittedName>
</protein>
<dbReference type="PANTHER" id="PTHR45947:SF3">
    <property type="entry name" value="SULFOQUINOVOSYL TRANSFERASE SQD2"/>
    <property type="match status" value="1"/>
</dbReference>
<name>A0ABX0QND0_9BACT</name>
<dbReference type="CDD" id="cd03801">
    <property type="entry name" value="GT4_PimA-like"/>
    <property type="match status" value="1"/>
</dbReference>
<dbReference type="PANTHER" id="PTHR45947">
    <property type="entry name" value="SULFOQUINOVOSYL TRANSFERASE SQD2"/>
    <property type="match status" value="1"/>
</dbReference>
<keyword evidence="3" id="KW-1185">Reference proteome</keyword>
<dbReference type="Gene3D" id="3.40.50.2000">
    <property type="entry name" value="Glycogen Phosphorylase B"/>
    <property type="match status" value="2"/>
</dbReference>
<accession>A0ABX0QND0</accession>
<proteinExistence type="predicted"/>
<reference evidence="2" key="1">
    <citation type="submission" date="2024-05" db="EMBL/GenBank/DDBJ databases">
        <authorList>
            <person name="Jung D.-H."/>
        </authorList>
    </citation>
    <scope>NUCLEOTIDE SEQUENCE</scope>
    <source>
        <strain evidence="2">JA-25</strain>
    </source>
</reference>
<gene>
    <name evidence="2" type="ORF">F7231_21625</name>
</gene>
<dbReference type="RefSeq" id="WP_166693490.1">
    <property type="nucleotide sequence ID" value="NZ_WAEL01000008.1"/>
</dbReference>